<name>A0A371EGU6_MUCPR</name>
<feature type="non-terminal residue" evidence="1">
    <location>
        <position position="1"/>
    </location>
</feature>
<comment type="caution">
    <text evidence="1">The sequence shown here is derived from an EMBL/GenBank/DDBJ whole genome shotgun (WGS) entry which is preliminary data.</text>
</comment>
<sequence>MSPWPFHKWGVDILGFLGSDKTVIHLSGTSSNKWAGGIKQLGDIKGTEKKTGGGQRKMGKGAPTSIMVISYHTSLHNSRNTLLVDVRH</sequence>
<reference evidence="1" key="1">
    <citation type="submission" date="2018-05" db="EMBL/GenBank/DDBJ databases">
        <title>Draft genome of Mucuna pruriens seed.</title>
        <authorList>
            <person name="Nnadi N.E."/>
            <person name="Vos R."/>
            <person name="Hasami M.H."/>
            <person name="Devisetty U.K."/>
            <person name="Aguiy J.C."/>
        </authorList>
    </citation>
    <scope>NUCLEOTIDE SEQUENCE [LARGE SCALE GENOMIC DNA]</scope>
    <source>
        <strain evidence="1">JCA_2017</strain>
    </source>
</reference>
<evidence type="ECO:0000313" key="2">
    <source>
        <dbReference type="Proteomes" id="UP000257109"/>
    </source>
</evidence>
<keyword evidence="2" id="KW-1185">Reference proteome</keyword>
<accession>A0A371EGU6</accession>
<dbReference type="Proteomes" id="UP000257109">
    <property type="component" value="Unassembled WGS sequence"/>
</dbReference>
<gene>
    <name evidence="1" type="ORF">CR513_56106</name>
</gene>
<evidence type="ECO:0000313" key="1">
    <source>
        <dbReference type="EMBL" id="RDX65250.1"/>
    </source>
</evidence>
<dbReference type="AlphaFoldDB" id="A0A371EGU6"/>
<proteinExistence type="predicted"/>
<protein>
    <submittedName>
        <fullName evidence="1">Uncharacterized protein</fullName>
    </submittedName>
</protein>
<organism evidence="1 2">
    <name type="scientific">Mucuna pruriens</name>
    <name type="common">Velvet bean</name>
    <name type="synonym">Dolichos pruriens</name>
    <dbReference type="NCBI Taxonomy" id="157652"/>
    <lineage>
        <taxon>Eukaryota</taxon>
        <taxon>Viridiplantae</taxon>
        <taxon>Streptophyta</taxon>
        <taxon>Embryophyta</taxon>
        <taxon>Tracheophyta</taxon>
        <taxon>Spermatophyta</taxon>
        <taxon>Magnoliopsida</taxon>
        <taxon>eudicotyledons</taxon>
        <taxon>Gunneridae</taxon>
        <taxon>Pentapetalae</taxon>
        <taxon>rosids</taxon>
        <taxon>fabids</taxon>
        <taxon>Fabales</taxon>
        <taxon>Fabaceae</taxon>
        <taxon>Papilionoideae</taxon>
        <taxon>50 kb inversion clade</taxon>
        <taxon>NPAAA clade</taxon>
        <taxon>indigoferoid/millettioid clade</taxon>
        <taxon>Phaseoleae</taxon>
        <taxon>Mucuna</taxon>
    </lineage>
</organism>
<dbReference type="EMBL" id="QJKJ01014003">
    <property type="protein sequence ID" value="RDX65250.1"/>
    <property type="molecule type" value="Genomic_DNA"/>
</dbReference>